<dbReference type="Gene3D" id="3.60.15.10">
    <property type="entry name" value="Ribonuclease Z/Hydroxyacylglutathione hydrolase-like"/>
    <property type="match status" value="1"/>
</dbReference>
<dbReference type="PANTHER" id="PTHR23200">
    <property type="entry name" value="METALLO-BETA-LACTAMASE DOMAIN-CONTAINING PROTEIN 1"/>
    <property type="match status" value="1"/>
</dbReference>
<proteinExistence type="predicted"/>
<dbReference type="OrthoDB" id="10250730at2759"/>
<evidence type="ECO:0000259" key="1">
    <source>
        <dbReference type="SMART" id="SM00849"/>
    </source>
</evidence>
<protein>
    <submittedName>
        <fullName evidence="4">Lactamase_B domain-containing protein</fullName>
    </submittedName>
</protein>
<dbReference type="PANTHER" id="PTHR23200:SF35">
    <property type="entry name" value="METALLO-BETA-LACTAMASE DOMAIN-CONTAINING PROTEIN"/>
    <property type="match status" value="1"/>
</dbReference>
<dbReference type="SMART" id="SM00849">
    <property type="entry name" value="Lactamase_B"/>
    <property type="match status" value="1"/>
</dbReference>
<dbReference type="SUPFAM" id="SSF56281">
    <property type="entry name" value="Metallo-hydrolase/oxidoreductase"/>
    <property type="match status" value="1"/>
</dbReference>
<dbReference type="InterPro" id="IPR039344">
    <property type="entry name" value="MBLAC1"/>
</dbReference>
<reference evidence="4" key="1">
    <citation type="submission" date="2017-02" db="UniProtKB">
        <authorList>
            <consortium name="WormBaseParasite"/>
        </authorList>
    </citation>
    <scope>IDENTIFICATION</scope>
</reference>
<dbReference type="STRING" id="51028.A0A0N4UUR4"/>
<dbReference type="Proteomes" id="UP000274131">
    <property type="component" value="Unassembled WGS sequence"/>
</dbReference>
<dbReference type="WBParaSite" id="EVEC_0000114801-mRNA-1">
    <property type="protein sequence ID" value="EVEC_0000114801-mRNA-1"/>
    <property type="gene ID" value="EVEC_0000114801"/>
</dbReference>
<feature type="domain" description="Metallo-beta-lactamase" evidence="1">
    <location>
        <begin position="26"/>
        <end position="200"/>
    </location>
</feature>
<sequence>MVIRNEVKQIVVGFSNKDEEKGYTACGSVTFVSSSSGRKILVDCGSPWHGSKIIAGLNDEGVSCSDITDVVITHGHSDHCGCLSLFESARFFMDQDCAENFCCYSTLQVRLFQFRQTTGSTVLAPGVEIIRTPGHTDHDLSVIVRETSIGTVCCTSVAFSGDIFEDERDDSWLVNSRYPDLQKSSRSSILAVADWIIPGHGKLFKSCRDVGH</sequence>
<gene>
    <name evidence="2" type="ORF">EVEC_LOCUS856</name>
</gene>
<evidence type="ECO:0000313" key="2">
    <source>
        <dbReference type="EMBL" id="VDD85713.1"/>
    </source>
</evidence>
<reference evidence="2 3" key="2">
    <citation type="submission" date="2018-10" db="EMBL/GenBank/DDBJ databases">
        <authorList>
            <consortium name="Pathogen Informatics"/>
        </authorList>
    </citation>
    <scope>NUCLEOTIDE SEQUENCE [LARGE SCALE GENOMIC DNA]</scope>
</reference>
<evidence type="ECO:0000313" key="4">
    <source>
        <dbReference type="WBParaSite" id="EVEC_0000114801-mRNA-1"/>
    </source>
</evidence>
<dbReference type="AlphaFoldDB" id="A0A0N4UUR4"/>
<dbReference type="Pfam" id="PF00753">
    <property type="entry name" value="Lactamase_B"/>
    <property type="match status" value="1"/>
</dbReference>
<name>A0A0N4UUR4_ENTVE</name>
<keyword evidence="3" id="KW-1185">Reference proteome</keyword>
<dbReference type="CDD" id="cd07711">
    <property type="entry name" value="MBLAC1-like_MBL-fold"/>
    <property type="match status" value="1"/>
</dbReference>
<dbReference type="InterPro" id="IPR001279">
    <property type="entry name" value="Metallo-B-lactamas"/>
</dbReference>
<dbReference type="InterPro" id="IPR036866">
    <property type="entry name" value="RibonucZ/Hydroxyglut_hydro"/>
</dbReference>
<evidence type="ECO:0000313" key="3">
    <source>
        <dbReference type="Proteomes" id="UP000274131"/>
    </source>
</evidence>
<organism evidence="4">
    <name type="scientific">Enterobius vermicularis</name>
    <name type="common">Human pinworm</name>
    <dbReference type="NCBI Taxonomy" id="51028"/>
    <lineage>
        <taxon>Eukaryota</taxon>
        <taxon>Metazoa</taxon>
        <taxon>Ecdysozoa</taxon>
        <taxon>Nematoda</taxon>
        <taxon>Chromadorea</taxon>
        <taxon>Rhabditida</taxon>
        <taxon>Spirurina</taxon>
        <taxon>Oxyuridomorpha</taxon>
        <taxon>Oxyuroidea</taxon>
        <taxon>Oxyuridae</taxon>
        <taxon>Enterobius</taxon>
    </lineage>
</organism>
<dbReference type="EMBL" id="UXUI01007143">
    <property type="protein sequence ID" value="VDD85713.1"/>
    <property type="molecule type" value="Genomic_DNA"/>
</dbReference>
<accession>A0A0N4UUR4</accession>